<accession>A0A917I304</accession>
<keyword evidence="5" id="KW-1015">Disulfide bond</keyword>
<dbReference type="InterPro" id="IPR036922">
    <property type="entry name" value="Rieske_2Fe-2S_sf"/>
</dbReference>
<comment type="caution">
    <text evidence="7">The sequence shown here is derived from an EMBL/GenBank/DDBJ whole genome shotgun (WGS) entry which is preliminary data.</text>
</comment>
<feature type="domain" description="Rieske" evidence="6">
    <location>
        <begin position="429"/>
        <end position="515"/>
    </location>
</feature>
<dbReference type="PANTHER" id="PTHR13847:SF281">
    <property type="entry name" value="FAD DEPENDENT OXIDOREDUCTASE DOMAIN-CONTAINING PROTEIN"/>
    <property type="match status" value="1"/>
</dbReference>
<dbReference type="SUPFAM" id="SSF51905">
    <property type="entry name" value="FAD/NAD(P)-binding domain"/>
    <property type="match status" value="1"/>
</dbReference>
<dbReference type="PANTHER" id="PTHR13847">
    <property type="entry name" value="SARCOSINE DEHYDROGENASE-RELATED"/>
    <property type="match status" value="1"/>
</dbReference>
<dbReference type="GO" id="GO:0051537">
    <property type="term" value="F:2 iron, 2 sulfur cluster binding"/>
    <property type="evidence" value="ECO:0007669"/>
    <property type="project" value="UniProtKB-KW"/>
</dbReference>
<dbReference type="Gene3D" id="3.30.9.10">
    <property type="entry name" value="D-Amino Acid Oxidase, subunit A, domain 2"/>
    <property type="match status" value="1"/>
</dbReference>
<evidence type="ECO:0000256" key="2">
    <source>
        <dbReference type="ARBA" id="ARBA00022723"/>
    </source>
</evidence>
<sequence>MIDSKSHPSRDGVLPSLWQEHRAATILTANDEREIADQVWDVIVVGGGITGLTTALRLQEAGKRCIVVEAYQIGFGTTGGTTAHINTMLDTPYHTIESDFGASGAKLVADAARAGRDIIARNVSAYQIGCDFEYKDGILFAQTEQEEAELQKIFAASQRAGVEVLPAEAIPVPLDFRMAINYRMQAQIHPLNYLLGLAQAFTAAGGIILQHTPVSDSKRQQGVHEVETAGGTIRGHQLVYATHIPPGVNVLHFRCAPYRSYVLGAQLATDLYPNNLAYDMQEPYHYFRTHQLDGKRYLIFGGADHKTGHGDPDAAFRELEAYLHKHFDVASIDYRWSAQYFEPADGLPYIGELPGSEEHTYVATGFSGNGILFGSFSALLLTDLILGNESPYEKLFSPLRIKPIAGFTNFIKENADVVYRFVADRLNVDRLEALVELAPETGAVVSYEDQKVALYKSSEGKISALSPVCTHAGCIVAWNNAEKSWDCPCHGGRYDIAGKVLTGPPRKDLEAISLG</sequence>
<protein>
    <submittedName>
        <fullName evidence="7">(2Fe-2S) ferredoxin</fullName>
    </submittedName>
</protein>
<evidence type="ECO:0000256" key="4">
    <source>
        <dbReference type="ARBA" id="ARBA00023014"/>
    </source>
</evidence>
<dbReference type="PRINTS" id="PR00162">
    <property type="entry name" value="RIESKE"/>
</dbReference>
<dbReference type="InterPro" id="IPR005805">
    <property type="entry name" value="Rieske_Fe-S_prot_C"/>
</dbReference>
<keyword evidence="1" id="KW-0001">2Fe-2S</keyword>
<dbReference type="InterPro" id="IPR017941">
    <property type="entry name" value="Rieske_2Fe-2S"/>
</dbReference>
<name>A0A917I304_9SPHI</name>
<proteinExistence type="predicted"/>
<dbReference type="InterPro" id="IPR006076">
    <property type="entry name" value="FAD-dep_OxRdtase"/>
</dbReference>
<dbReference type="Pfam" id="PF00355">
    <property type="entry name" value="Rieske"/>
    <property type="match status" value="1"/>
</dbReference>
<evidence type="ECO:0000259" key="6">
    <source>
        <dbReference type="PROSITE" id="PS51296"/>
    </source>
</evidence>
<evidence type="ECO:0000256" key="5">
    <source>
        <dbReference type="ARBA" id="ARBA00023157"/>
    </source>
</evidence>
<dbReference type="PROSITE" id="PS51296">
    <property type="entry name" value="RIESKE"/>
    <property type="match status" value="1"/>
</dbReference>
<dbReference type="GO" id="GO:0005737">
    <property type="term" value="C:cytoplasm"/>
    <property type="evidence" value="ECO:0007669"/>
    <property type="project" value="TreeGrafter"/>
</dbReference>
<keyword evidence="8" id="KW-1185">Reference proteome</keyword>
<dbReference type="GO" id="GO:0016020">
    <property type="term" value="C:membrane"/>
    <property type="evidence" value="ECO:0007669"/>
    <property type="project" value="InterPro"/>
</dbReference>
<evidence type="ECO:0000313" key="8">
    <source>
        <dbReference type="Proteomes" id="UP000660862"/>
    </source>
</evidence>
<dbReference type="SUPFAM" id="SSF50022">
    <property type="entry name" value="ISP domain"/>
    <property type="match status" value="1"/>
</dbReference>
<dbReference type="InterPro" id="IPR036188">
    <property type="entry name" value="FAD/NAD-bd_sf"/>
</dbReference>
<organism evidence="7 8">
    <name type="scientific">Parapedobacter pyrenivorans</name>
    <dbReference type="NCBI Taxonomy" id="1305674"/>
    <lineage>
        <taxon>Bacteria</taxon>
        <taxon>Pseudomonadati</taxon>
        <taxon>Bacteroidota</taxon>
        <taxon>Sphingobacteriia</taxon>
        <taxon>Sphingobacteriales</taxon>
        <taxon>Sphingobacteriaceae</taxon>
        <taxon>Parapedobacter</taxon>
    </lineage>
</organism>
<reference evidence="7" key="1">
    <citation type="journal article" date="2014" name="Int. J. Syst. Evol. Microbiol.">
        <title>Complete genome sequence of Corynebacterium casei LMG S-19264T (=DSM 44701T), isolated from a smear-ripened cheese.</title>
        <authorList>
            <consortium name="US DOE Joint Genome Institute (JGI-PGF)"/>
            <person name="Walter F."/>
            <person name="Albersmeier A."/>
            <person name="Kalinowski J."/>
            <person name="Ruckert C."/>
        </authorList>
    </citation>
    <scope>NUCLEOTIDE SEQUENCE</scope>
    <source>
        <strain evidence="7">CGMCC 1.12195</strain>
    </source>
</reference>
<evidence type="ECO:0000256" key="1">
    <source>
        <dbReference type="ARBA" id="ARBA00022714"/>
    </source>
</evidence>
<reference evidence="7" key="2">
    <citation type="submission" date="2020-09" db="EMBL/GenBank/DDBJ databases">
        <authorList>
            <person name="Sun Q."/>
            <person name="Zhou Y."/>
        </authorList>
    </citation>
    <scope>NUCLEOTIDE SEQUENCE</scope>
    <source>
        <strain evidence="7">CGMCC 1.12195</strain>
    </source>
</reference>
<dbReference type="GO" id="GO:0046872">
    <property type="term" value="F:metal ion binding"/>
    <property type="evidence" value="ECO:0007669"/>
    <property type="project" value="UniProtKB-KW"/>
</dbReference>
<evidence type="ECO:0000313" key="7">
    <source>
        <dbReference type="EMBL" id="GGH04232.1"/>
    </source>
</evidence>
<dbReference type="Gene3D" id="3.50.50.60">
    <property type="entry name" value="FAD/NAD(P)-binding domain"/>
    <property type="match status" value="1"/>
</dbReference>
<keyword evidence="2" id="KW-0479">Metal-binding</keyword>
<gene>
    <name evidence="7" type="ORF">GCM10007415_45630</name>
</gene>
<dbReference type="AlphaFoldDB" id="A0A917I304"/>
<dbReference type="Gene3D" id="2.102.10.10">
    <property type="entry name" value="Rieske [2Fe-2S] iron-sulphur domain"/>
    <property type="match status" value="1"/>
</dbReference>
<dbReference type="Proteomes" id="UP000660862">
    <property type="component" value="Unassembled WGS sequence"/>
</dbReference>
<evidence type="ECO:0000256" key="3">
    <source>
        <dbReference type="ARBA" id="ARBA00023004"/>
    </source>
</evidence>
<keyword evidence="3" id="KW-0408">Iron</keyword>
<keyword evidence="4" id="KW-0411">Iron-sulfur</keyword>
<dbReference type="Pfam" id="PF01266">
    <property type="entry name" value="DAO"/>
    <property type="match status" value="1"/>
</dbReference>
<dbReference type="EMBL" id="BMER01000007">
    <property type="protein sequence ID" value="GGH04232.1"/>
    <property type="molecule type" value="Genomic_DNA"/>
</dbReference>